<proteinExistence type="predicted"/>
<evidence type="ECO:0008006" key="4">
    <source>
        <dbReference type="Google" id="ProtNLM"/>
    </source>
</evidence>
<evidence type="ECO:0000256" key="1">
    <source>
        <dbReference type="SAM" id="SignalP"/>
    </source>
</evidence>
<accession>A0A4R2GSQ9</accession>
<evidence type="ECO:0000313" key="3">
    <source>
        <dbReference type="Proteomes" id="UP000294881"/>
    </source>
</evidence>
<organism evidence="2 3">
    <name type="scientific">Camelimonas lactis</name>
    <dbReference type="NCBI Taxonomy" id="659006"/>
    <lineage>
        <taxon>Bacteria</taxon>
        <taxon>Pseudomonadati</taxon>
        <taxon>Pseudomonadota</taxon>
        <taxon>Alphaproteobacteria</taxon>
        <taxon>Hyphomicrobiales</taxon>
        <taxon>Chelatococcaceae</taxon>
        <taxon>Camelimonas</taxon>
    </lineage>
</organism>
<evidence type="ECO:0000313" key="2">
    <source>
        <dbReference type="EMBL" id="TCO13381.1"/>
    </source>
</evidence>
<keyword evidence="3" id="KW-1185">Reference proteome</keyword>
<feature type="signal peptide" evidence="1">
    <location>
        <begin position="1"/>
        <end position="25"/>
    </location>
</feature>
<name>A0A4R2GSQ9_9HYPH</name>
<dbReference type="Proteomes" id="UP000294881">
    <property type="component" value="Unassembled WGS sequence"/>
</dbReference>
<sequence length="144" mass="15243">MQRMPKRVGQTPPSGPLGRAGFVLAAVAGAALLSGCQTTTPAPTGNLLTAAGFTMKVADTPARQAKLATIPSGRLIARSVKGKNMYVFADPKGCNCVYIGDEAAYQNYRQLGRNRSVPSDQMLVAEMNAENSWNFNSIGPGPNW</sequence>
<comment type="caution">
    <text evidence="2">The sequence shown here is derived from an EMBL/GenBank/DDBJ whole genome shotgun (WGS) entry which is preliminary data.</text>
</comment>
<dbReference type="EMBL" id="SLWL01000006">
    <property type="protein sequence ID" value="TCO13381.1"/>
    <property type="molecule type" value="Genomic_DNA"/>
</dbReference>
<gene>
    <name evidence="2" type="ORF">EV666_10692</name>
</gene>
<reference evidence="2 3" key="1">
    <citation type="submission" date="2019-03" db="EMBL/GenBank/DDBJ databases">
        <title>Genomic Encyclopedia of Type Strains, Phase IV (KMG-IV): sequencing the most valuable type-strain genomes for metagenomic binning, comparative biology and taxonomic classification.</title>
        <authorList>
            <person name="Goeker M."/>
        </authorList>
    </citation>
    <scope>NUCLEOTIDE SEQUENCE [LARGE SCALE GENOMIC DNA]</scope>
    <source>
        <strain evidence="2 3">DSM 22958</strain>
    </source>
</reference>
<dbReference type="AlphaFoldDB" id="A0A4R2GSQ9"/>
<feature type="chain" id="PRO_5020570483" description="Lipoprotein" evidence="1">
    <location>
        <begin position="26"/>
        <end position="144"/>
    </location>
</feature>
<keyword evidence="1" id="KW-0732">Signal</keyword>
<protein>
    <recommendedName>
        <fullName evidence="4">Lipoprotein</fullName>
    </recommendedName>
</protein>